<evidence type="ECO:0000256" key="1">
    <source>
        <dbReference type="ARBA" id="ARBA00043967"/>
    </source>
</evidence>
<evidence type="ECO:0000259" key="2">
    <source>
        <dbReference type="Pfam" id="PF01458"/>
    </source>
</evidence>
<dbReference type="NCBIfam" id="TIGR01980">
    <property type="entry name" value="sufB"/>
    <property type="match status" value="1"/>
</dbReference>
<name>A0A1G2CZ91_9BACT</name>
<dbReference type="InterPro" id="IPR037284">
    <property type="entry name" value="SUF_FeS_clus_asmbl_SufBD_sf"/>
</dbReference>
<dbReference type="Pfam" id="PF19295">
    <property type="entry name" value="SufBD_N"/>
    <property type="match status" value="1"/>
</dbReference>
<organism evidence="4 5">
    <name type="scientific">Candidatus Lloydbacteria bacterium RIFCSPHIGHO2_01_FULL_49_22</name>
    <dbReference type="NCBI Taxonomy" id="1798658"/>
    <lineage>
        <taxon>Bacteria</taxon>
        <taxon>Candidatus Lloydiibacteriota</taxon>
    </lineage>
</organism>
<gene>
    <name evidence="4" type="ORF">A2845_04135</name>
</gene>
<accession>A0A1G2CZ91</accession>
<comment type="caution">
    <text evidence="4">The sequence shown here is derived from an EMBL/GenBank/DDBJ whole genome shotgun (WGS) entry which is preliminary data.</text>
</comment>
<dbReference type="Proteomes" id="UP000177122">
    <property type="component" value="Unassembled WGS sequence"/>
</dbReference>
<sequence>MPKTNAAKNNTLSDVGPTEALVRQISATKKEPDWMLELRLRALALWRETAMPNWGPDLSGLDLDGMTYYADPNVKETDDWKELPKEITDTFEKLGIPKAERDYLGGVGAQFDSGIVYHRIQDSLAKKGVIFENMDVALQKYPEMVKEHFMTKCVPINDHKFIMLHAAVWSGGTFIYVPKGVSVELPLQAYFRMNKARSAQFEHTLIIADEGSEITYIEGCSAPQYTESSLHAGCVELWVKKNAKIKYISVENWSKNTYNLNTKKALVFERGLVEWVNGNMGSRATMLYPSSVLLERGARCESLGIVMANAGQVQDTGSKATHVGPETVSVIRSKSVSKGGGVSNYRGIVKILPGATDAQSSVSCDALILDDLSISNTYPSMKNQNETADLSHEARVGRIGEEEVFYLRSRGYSEDEALRLIVGGFMEPIVKALPLEYAVELNKLIELEMDNSVG</sequence>
<protein>
    <submittedName>
        <fullName evidence="4">Fe-S cluster assembly protein SufB</fullName>
    </submittedName>
</protein>
<dbReference type="AlphaFoldDB" id="A0A1G2CZ91"/>
<dbReference type="EMBL" id="MHLI01000006">
    <property type="protein sequence ID" value="OGZ05961.1"/>
    <property type="molecule type" value="Genomic_DNA"/>
</dbReference>
<feature type="domain" description="SUF system FeS cluster assembly SufBD core" evidence="2">
    <location>
        <begin position="191"/>
        <end position="425"/>
    </location>
</feature>
<evidence type="ECO:0000259" key="3">
    <source>
        <dbReference type="Pfam" id="PF19295"/>
    </source>
</evidence>
<dbReference type="GO" id="GO:0016226">
    <property type="term" value="P:iron-sulfur cluster assembly"/>
    <property type="evidence" value="ECO:0007669"/>
    <property type="project" value="InterPro"/>
</dbReference>
<dbReference type="InterPro" id="IPR045595">
    <property type="entry name" value="SufBD_N"/>
</dbReference>
<dbReference type="PANTHER" id="PTHR30508:SF1">
    <property type="entry name" value="UPF0051 PROTEIN ABCI8, CHLOROPLASTIC-RELATED"/>
    <property type="match status" value="1"/>
</dbReference>
<reference evidence="4 5" key="1">
    <citation type="journal article" date="2016" name="Nat. Commun.">
        <title>Thousands of microbial genomes shed light on interconnected biogeochemical processes in an aquifer system.</title>
        <authorList>
            <person name="Anantharaman K."/>
            <person name="Brown C.T."/>
            <person name="Hug L.A."/>
            <person name="Sharon I."/>
            <person name="Castelle C.J."/>
            <person name="Probst A.J."/>
            <person name="Thomas B.C."/>
            <person name="Singh A."/>
            <person name="Wilkins M.J."/>
            <person name="Karaoz U."/>
            <person name="Brodie E.L."/>
            <person name="Williams K.H."/>
            <person name="Hubbard S.S."/>
            <person name="Banfield J.F."/>
        </authorList>
    </citation>
    <scope>NUCLEOTIDE SEQUENCE [LARGE SCALE GENOMIC DNA]</scope>
</reference>
<dbReference type="SUPFAM" id="SSF101960">
    <property type="entry name" value="Stabilizer of iron transporter SufD"/>
    <property type="match status" value="1"/>
</dbReference>
<feature type="domain" description="SUF system FeS cluster assembly SufBD N-terminal" evidence="3">
    <location>
        <begin position="124"/>
        <end position="188"/>
    </location>
</feature>
<dbReference type="Pfam" id="PF01458">
    <property type="entry name" value="SUFBD_core"/>
    <property type="match status" value="1"/>
</dbReference>
<comment type="similarity">
    <text evidence="1">Belongs to the iron-sulfur cluster assembly SufBD family.</text>
</comment>
<dbReference type="InterPro" id="IPR055346">
    <property type="entry name" value="Fe-S_cluster_assembly_SufBD"/>
</dbReference>
<evidence type="ECO:0000313" key="4">
    <source>
        <dbReference type="EMBL" id="OGZ05961.1"/>
    </source>
</evidence>
<dbReference type="InterPro" id="IPR000825">
    <property type="entry name" value="SUF_FeS_clus_asmbl_SufBD_core"/>
</dbReference>
<proteinExistence type="inferred from homology"/>
<dbReference type="PANTHER" id="PTHR30508">
    <property type="entry name" value="FES CLUSTER ASSEMBLY PROTEIN SUF"/>
    <property type="match status" value="1"/>
</dbReference>
<evidence type="ECO:0000313" key="5">
    <source>
        <dbReference type="Proteomes" id="UP000177122"/>
    </source>
</evidence>
<dbReference type="InterPro" id="IPR010231">
    <property type="entry name" value="SUF_FeS_clus_asmbl_SufB"/>
</dbReference>